<evidence type="ECO:0000256" key="1">
    <source>
        <dbReference type="SAM" id="MobiDB-lite"/>
    </source>
</evidence>
<gene>
    <name evidence="2" type="ORF">WCD41_06825</name>
</gene>
<comment type="caution">
    <text evidence="2">The sequence shown here is derived from an EMBL/GenBank/DDBJ whole genome shotgun (WGS) entry which is preliminary data.</text>
</comment>
<dbReference type="Proteomes" id="UP001370100">
    <property type="component" value="Unassembled WGS sequence"/>
</dbReference>
<organism evidence="2 3">
    <name type="scientific">Actinomycetospora aeridis</name>
    <dbReference type="NCBI Taxonomy" id="3129231"/>
    <lineage>
        <taxon>Bacteria</taxon>
        <taxon>Bacillati</taxon>
        <taxon>Actinomycetota</taxon>
        <taxon>Actinomycetes</taxon>
        <taxon>Pseudonocardiales</taxon>
        <taxon>Pseudonocardiaceae</taxon>
        <taxon>Actinomycetospora</taxon>
    </lineage>
</organism>
<name>A0ABU8N191_9PSEU</name>
<accession>A0ABU8N191</accession>
<dbReference type="EMBL" id="JBBEGL010000002">
    <property type="protein sequence ID" value="MEJ2886160.1"/>
    <property type="molecule type" value="Genomic_DNA"/>
</dbReference>
<sequence length="81" mass="8559">MPLYAHPSGERQLVDRGSPAEVALIASGSGWVLVTDPAEQPPPEPEPELAPAEPGPEGTPEPPADPPAKPTKRPRAPRRKD</sequence>
<evidence type="ECO:0000313" key="2">
    <source>
        <dbReference type="EMBL" id="MEJ2886160.1"/>
    </source>
</evidence>
<keyword evidence="3" id="KW-1185">Reference proteome</keyword>
<feature type="compositionally biased region" description="Basic residues" evidence="1">
    <location>
        <begin position="70"/>
        <end position="81"/>
    </location>
</feature>
<feature type="region of interest" description="Disordered" evidence="1">
    <location>
        <begin position="33"/>
        <end position="81"/>
    </location>
</feature>
<protein>
    <submittedName>
        <fullName evidence="2">Uncharacterized protein</fullName>
    </submittedName>
</protein>
<feature type="compositionally biased region" description="Pro residues" evidence="1">
    <location>
        <begin position="53"/>
        <end position="69"/>
    </location>
</feature>
<evidence type="ECO:0000313" key="3">
    <source>
        <dbReference type="Proteomes" id="UP001370100"/>
    </source>
</evidence>
<dbReference type="RefSeq" id="WP_337712648.1">
    <property type="nucleotide sequence ID" value="NZ_JBBEGL010000002.1"/>
</dbReference>
<reference evidence="2 3" key="1">
    <citation type="submission" date="2024-03" db="EMBL/GenBank/DDBJ databases">
        <title>Actinomycetospora sp. OC33-EN06, a novel actinomycete isolated from wild orchid (Aerides multiflora).</title>
        <authorList>
            <person name="Suriyachadkun C."/>
        </authorList>
    </citation>
    <scope>NUCLEOTIDE SEQUENCE [LARGE SCALE GENOMIC DNA]</scope>
    <source>
        <strain evidence="2 3">OC33-EN06</strain>
    </source>
</reference>
<proteinExistence type="predicted"/>